<dbReference type="Proteomes" id="UP001604336">
    <property type="component" value="Unassembled WGS sequence"/>
</dbReference>
<evidence type="ECO:0000313" key="1">
    <source>
        <dbReference type="EMBL" id="KAL2513263.1"/>
    </source>
</evidence>
<dbReference type="AlphaFoldDB" id="A0ABD1TKX4"/>
<dbReference type="EMBL" id="JBFOLK010000005">
    <property type="protein sequence ID" value="KAL2513263.1"/>
    <property type="molecule type" value="Genomic_DNA"/>
</dbReference>
<organism evidence="1 2">
    <name type="scientific">Abeliophyllum distichum</name>
    <dbReference type="NCBI Taxonomy" id="126358"/>
    <lineage>
        <taxon>Eukaryota</taxon>
        <taxon>Viridiplantae</taxon>
        <taxon>Streptophyta</taxon>
        <taxon>Embryophyta</taxon>
        <taxon>Tracheophyta</taxon>
        <taxon>Spermatophyta</taxon>
        <taxon>Magnoliopsida</taxon>
        <taxon>eudicotyledons</taxon>
        <taxon>Gunneridae</taxon>
        <taxon>Pentapetalae</taxon>
        <taxon>asterids</taxon>
        <taxon>lamiids</taxon>
        <taxon>Lamiales</taxon>
        <taxon>Oleaceae</taxon>
        <taxon>Forsythieae</taxon>
        <taxon>Abeliophyllum</taxon>
    </lineage>
</organism>
<protein>
    <submittedName>
        <fullName evidence="1">Retrotran gag 3 domain-containing protein</fullName>
    </submittedName>
</protein>
<reference evidence="2" key="1">
    <citation type="submission" date="2024-07" db="EMBL/GenBank/DDBJ databases">
        <title>Two chromosome-level genome assemblies of Korean endemic species Abeliophyllum distichum and Forsythia ovata (Oleaceae).</title>
        <authorList>
            <person name="Jang H."/>
        </authorList>
    </citation>
    <scope>NUCLEOTIDE SEQUENCE [LARGE SCALE GENOMIC DNA]</scope>
</reference>
<keyword evidence="2" id="KW-1185">Reference proteome</keyword>
<name>A0ABD1TKX4_9LAMI</name>
<proteinExistence type="predicted"/>
<dbReference type="PANTHER" id="PTHR34222">
    <property type="entry name" value="GAG_PRE-INTEGRS DOMAIN-CONTAINING PROTEIN"/>
    <property type="match status" value="1"/>
</dbReference>
<accession>A0ABD1TKX4</accession>
<sequence>MLDPLPPINKAFSLIIQEERQRGLSSGISVPTSNSSNSNFVAFGVSTSNYKGKQNRPICTHCRKLGDTVNECYELHGFPPGYKFKNQSLGQHAHSKSVINQVEAHFENNVVSGNPSNNSVDAKVATPMLTPSQC</sequence>
<evidence type="ECO:0000313" key="2">
    <source>
        <dbReference type="Proteomes" id="UP001604336"/>
    </source>
</evidence>
<gene>
    <name evidence="1" type="ORF">Adt_18863</name>
</gene>
<dbReference type="PANTHER" id="PTHR34222:SF99">
    <property type="entry name" value="PROTEIN, PUTATIVE-RELATED"/>
    <property type="match status" value="1"/>
</dbReference>
<comment type="caution">
    <text evidence="1">The sequence shown here is derived from an EMBL/GenBank/DDBJ whole genome shotgun (WGS) entry which is preliminary data.</text>
</comment>